<evidence type="ECO:0000313" key="2">
    <source>
        <dbReference type="Proteomes" id="UP000183832"/>
    </source>
</evidence>
<reference evidence="1 2" key="1">
    <citation type="submission" date="2015-04" db="EMBL/GenBank/DDBJ databases">
        <authorList>
            <person name="Syromyatnikov M.Y."/>
            <person name="Popov V.N."/>
        </authorList>
    </citation>
    <scope>NUCLEOTIDE SEQUENCE [LARGE SCALE GENOMIC DNA]</scope>
</reference>
<organism evidence="1 2">
    <name type="scientific">Clunio marinus</name>
    <dbReference type="NCBI Taxonomy" id="568069"/>
    <lineage>
        <taxon>Eukaryota</taxon>
        <taxon>Metazoa</taxon>
        <taxon>Ecdysozoa</taxon>
        <taxon>Arthropoda</taxon>
        <taxon>Hexapoda</taxon>
        <taxon>Insecta</taxon>
        <taxon>Pterygota</taxon>
        <taxon>Neoptera</taxon>
        <taxon>Endopterygota</taxon>
        <taxon>Diptera</taxon>
        <taxon>Nematocera</taxon>
        <taxon>Chironomoidea</taxon>
        <taxon>Chironomidae</taxon>
        <taxon>Clunio</taxon>
    </lineage>
</organism>
<sequence>MRRVSVEAKRMKKYINVGTSINRTTIIQVETLKIAATYIETIRNFPVLNCQMTCFQHIRFMALNINFLSQKNGNRMRVNRLMSLSEFSSLIVAFQSTSIQTITR</sequence>
<dbReference type="Proteomes" id="UP000183832">
    <property type="component" value="Unassembled WGS sequence"/>
</dbReference>
<dbReference type="EMBL" id="CVRI01000075">
    <property type="protein sequence ID" value="CRL08423.1"/>
    <property type="molecule type" value="Genomic_DNA"/>
</dbReference>
<gene>
    <name evidence="1" type="ORF">CLUMA_CG021482</name>
</gene>
<accession>A0A1J1J7Q5</accession>
<dbReference type="AlphaFoldDB" id="A0A1J1J7Q5"/>
<proteinExistence type="predicted"/>
<name>A0A1J1J7Q5_9DIPT</name>
<evidence type="ECO:0000313" key="1">
    <source>
        <dbReference type="EMBL" id="CRL08423.1"/>
    </source>
</evidence>
<keyword evidence="2" id="KW-1185">Reference proteome</keyword>
<protein>
    <submittedName>
        <fullName evidence="1">CLUMA_CG021482, isoform A</fullName>
    </submittedName>
</protein>